<proteinExistence type="predicted"/>
<name>A0A0E9WNI6_ANGAN</name>
<organism evidence="2">
    <name type="scientific">Anguilla anguilla</name>
    <name type="common">European freshwater eel</name>
    <name type="synonym">Muraena anguilla</name>
    <dbReference type="NCBI Taxonomy" id="7936"/>
    <lineage>
        <taxon>Eukaryota</taxon>
        <taxon>Metazoa</taxon>
        <taxon>Chordata</taxon>
        <taxon>Craniata</taxon>
        <taxon>Vertebrata</taxon>
        <taxon>Euteleostomi</taxon>
        <taxon>Actinopterygii</taxon>
        <taxon>Neopterygii</taxon>
        <taxon>Teleostei</taxon>
        <taxon>Anguilliformes</taxon>
        <taxon>Anguillidae</taxon>
        <taxon>Anguilla</taxon>
    </lineage>
</organism>
<evidence type="ECO:0000313" key="2">
    <source>
        <dbReference type="EMBL" id="JAH91841.1"/>
    </source>
</evidence>
<feature type="region of interest" description="Disordered" evidence="1">
    <location>
        <begin position="1"/>
        <end position="83"/>
    </location>
</feature>
<reference evidence="2" key="1">
    <citation type="submission" date="2014-11" db="EMBL/GenBank/DDBJ databases">
        <authorList>
            <person name="Amaro Gonzalez C."/>
        </authorList>
    </citation>
    <scope>NUCLEOTIDE SEQUENCE</scope>
</reference>
<protein>
    <submittedName>
        <fullName evidence="2">Uncharacterized protein</fullName>
    </submittedName>
</protein>
<feature type="compositionally biased region" description="Acidic residues" evidence="1">
    <location>
        <begin position="13"/>
        <end position="23"/>
    </location>
</feature>
<reference evidence="2" key="2">
    <citation type="journal article" date="2015" name="Fish Shellfish Immunol.">
        <title>Early steps in the European eel (Anguilla anguilla)-Vibrio vulnificus interaction in the gills: Role of the RtxA13 toxin.</title>
        <authorList>
            <person name="Callol A."/>
            <person name="Pajuelo D."/>
            <person name="Ebbesson L."/>
            <person name="Teles M."/>
            <person name="MacKenzie S."/>
            <person name="Amaro C."/>
        </authorList>
    </citation>
    <scope>NUCLEOTIDE SEQUENCE</scope>
</reference>
<feature type="compositionally biased region" description="Basic and acidic residues" evidence="1">
    <location>
        <begin position="1"/>
        <end position="12"/>
    </location>
</feature>
<dbReference type="AlphaFoldDB" id="A0A0E9WNI6"/>
<sequence length="83" mass="9338">MSIRASDKRIACDEEFSDSEDAGEGGRRNVANHKKSTKRARVEEEKKETEEKKTEVKEEEKSKESSSEKMDTKSVKAEQTGSA</sequence>
<accession>A0A0E9WNI6</accession>
<dbReference type="EMBL" id="GBXM01016736">
    <property type="protein sequence ID" value="JAH91841.1"/>
    <property type="molecule type" value="Transcribed_RNA"/>
</dbReference>
<feature type="compositionally biased region" description="Basic and acidic residues" evidence="1">
    <location>
        <begin position="40"/>
        <end position="76"/>
    </location>
</feature>
<evidence type="ECO:0000256" key="1">
    <source>
        <dbReference type="SAM" id="MobiDB-lite"/>
    </source>
</evidence>
<feature type="compositionally biased region" description="Basic residues" evidence="1">
    <location>
        <begin position="30"/>
        <end position="39"/>
    </location>
</feature>